<name>A0A2T7NYT6_POMCA</name>
<dbReference type="Gene3D" id="2.60.120.310">
    <property type="entry name" value="Copper type II, ascorbate-dependent monooxygenase, N-terminal domain"/>
    <property type="match status" value="1"/>
</dbReference>
<dbReference type="Proteomes" id="UP000245119">
    <property type="component" value="Linkage Group LG8"/>
</dbReference>
<keyword evidence="1" id="KW-1015">Disulfide bond</keyword>
<dbReference type="InterPro" id="IPR014784">
    <property type="entry name" value="Cu2_ascorb_mOase-like_C"/>
</dbReference>
<accession>A0A2T7NYT6</accession>
<evidence type="ECO:0000256" key="2">
    <source>
        <dbReference type="ARBA" id="ARBA00023180"/>
    </source>
</evidence>
<dbReference type="Gene3D" id="2.60.120.230">
    <property type="match status" value="1"/>
</dbReference>
<feature type="domain" description="Copper type II ascorbate-dependent monooxygenase C-terminal" evidence="4">
    <location>
        <begin position="158"/>
        <end position="299"/>
    </location>
</feature>
<comment type="caution">
    <text evidence="5">The sequence shown here is derived from an EMBL/GenBank/DDBJ whole genome shotgun (WGS) entry which is preliminary data.</text>
</comment>
<reference evidence="5 6" key="1">
    <citation type="submission" date="2018-04" db="EMBL/GenBank/DDBJ databases">
        <title>The genome of golden apple snail Pomacea canaliculata provides insight into stress tolerance and invasive adaptation.</title>
        <authorList>
            <person name="Liu C."/>
            <person name="Liu B."/>
            <person name="Ren Y."/>
            <person name="Zhang Y."/>
            <person name="Wang H."/>
            <person name="Li S."/>
            <person name="Jiang F."/>
            <person name="Yin L."/>
            <person name="Zhang G."/>
            <person name="Qian W."/>
            <person name="Fan W."/>
        </authorList>
    </citation>
    <scope>NUCLEOTIDE SEQUENCE [LARGE SCALE GENOMIC DNA]</scope>
    <source>
        <strain evidence="5">SZHN2017</strain>
        <tissue evidence="5">Muscle</tissue>
    </source>
</reference>
<dbReference type="AlphaFoldDB" id="A0A2T7NYT6"/>
<dbReference type="EMBL" id="PZQS01000008">
    <property type="protein sequence ID" value="PVD26338.1"/>
    <property type="molecule type" value="Genomic_DNA"/>
</dbReference>
<dbReference type="STRING" id="400727.A0A2T7NYT6"/>
<dbReference type="GO" id="GO:0004500">
    <property type="term" value="F:dopamine beta-monooxygenase activity"/>
    <property type="evidence" value="ECO:0007669"/>
    <property type="project" value="InterPro"/>
</dbReference>
<dbReference type="Pfam" id="PF01082">
    <property type="entry name" value="Cu2_monooxygen"/>
    <property type="match status" value="1"/>
</dbReference>
<dbReference type="InterPro" id="IPR000323">
    <property type="entry name" value="Cu2_ascorb_mOase_N"/>
</dbReference>
<keyword evidence="6" id="KW-1185">Reference proteome</keyword>
<evidence type="ECO:0000259" key="4">
    <source>
        <dbReference type="Pfam" id="PF03712"/>
    </source>
</evidence>
<organism evidence="5 6">
    <name type="scientific">Pomacea canaliculata</name>
    <name type="common">Golden apple snail</name>
    <dbReference type="NCBI Taxonomy" id="400727"/>
    <lineage>
        <taxon>Eukaryota</taxon>
        <taxon>Metazoa</taxon>
        <taxon>Spiralia</taxon>
        <taxon>Lophotrochozoa</taxon>
        <taxon>Mollusca</taxon>
        <taxon>Gastropoda</taxon>
        <taxon>Caenogastropoda</taxon>
        <taxon>Architaenioglossa</taxon>
        <taxon>Ampullarioidea</taxon>
        <taxon>Ampullariidae</taxon>
        <taxon>Pomacea</taxon>
    </lineage>
</organism>
<protein>
    <recommendedName>
        <fullName evidence="7">DOMON domain-containing protein</fullName>
    </recommendedName>
</protein>
<gene>
    <name evidence="5" type="ORF">C0Q70_14009</name>
</gene>
<evidence type="ECO:0000256" key="1">
    <source>
        <dbReference type="ARBA" id="ARBA00023157"/>
    </source>
</evidence>
<evidence type="ECO:0000259" key="3">
    <source>
        <dbReference type="Pfam" id="PF01082"/>
    </source>
</evidence>
<dbReference type="InterPro" id="IPR036939">
    <property type="entry name" value="Cu2_ascorb_mOase_N_sf"/>
</dbReference>
<dbReference type="InterPro" id="IPR008977">
    <property type="entry name" value="PHM/PNGase_F_dom_sf"/>
</dbReference>
<dbReference type="PANTHER" id="PTHR10157">
    <property type="entry name" value="DOPAMINE BETA HYDROXYLASE RELATED"/>
    <property type="match status" value="1"/>
</dbReference>
<dbReference type="GO" id="GO:0005507">
    <property type="term" value="F:copper ion binding"/>
    <property type="evidence" value="ECO:0007669"/>
    <property type="project" value="InterPro"/>
</dbReference>
<evidence type="ECO:0000313" key="5">
    <source>
        <dbReference type="EMBL" id="PVD26338.1"/>
    </source>
</evidence>
<sequence>MFTFSFSLRPADVRQMKIRIPPTRVPAKETTYMCAYVDFENVTTDFHVIANTPIINNSYVMHHMTLMGCPNGYEDPEQALHQPFECYMGSCVDILAVWTLGMNGQCFHRDAGFKVGANSYKRLRIEYHWNNPMRQSDFVDSSGFTLYYTPHLRRHNMGMLVVGQEYLEIPPFTDLTVASSDCTATCTKNLLKSDIYVTSAFNHMHYLGKSMLMEHHRGSQMLRYITKDLAYDYNTPVIHSFSDPLVIQPGDTIRTTCHFKSSDKSVTTFQGENTSDEMCYGFITYFPVESVPGKACLSPWKGYMDCDPSTQFGCSSQERKKFSGQQLNNTNLFRDITSVCKPVSKCTEECKSAIKAAMAREPCMQTQDGRDFVESLMLRHSTGRMLMDYLLPCQLSIYKDGQKADGEACTEAVVDETSGGETPEMTLILLAFLVPVSCLWSWS</sequence>
<dbReference type="SUPFAM" id="SSF49742">
    <property type="entry name" value="PHM/PNGase F"/>
    <property type="match status" value="2"/>
</dbReference>
<dbReference type="InterPro" id="IPR000945">
    <property type="entry name" value="DBH-like"/>
</dbReference>
<dbReference type="OrthoDB" id="129121at2759"/>
<proteinExistence type="predicted"/>
<evidence type="ECO:0008006" key="7">
    <source>
        <dbReference type="Google" id="ProtNLM"/>
    </source>
</evidence>
<evidence type="ECO:0000313" key="6">
    <source>
        <dbReference type="Proteomes" id="UP000245119"/>
    </source>
</evidence>
<keyword evidence="2" id="KW-0325">Glycoprotein</keyword>
<feature type="domain" description="Copper type II ascorbate-dependent monooxygenase N-terminal" evidence="3">
    <location>
        <begin position="17"/>
        <end position="135"/>
    </location>
</feature>
<dbReference type="InterPro" id="IPR024548">
    <property type="entry name" value="Cu2_monoox_C"/>
</dbReference>
<dbReference type="Pfam" id="PF03712">
    <property type="entry name" value="Cu2_monoox_C"/>
    <property type="match status" value="1"/>
</dbReference>
<dbReference type="PANTHER" id="PTHR10157:SF23">
    <property type="entry name" value="MOXD1 HOMOLOG 1"/>
    <property type="match status" value="1"/>
</dbReference>